<name>A0A401U5S1_9BACT</name>
<dbReference type="EMBL" id="BHXQ01000001">
    <property type="protein sequence ID" value="GCC50237.1"/>
    <property type="molecule type" value="Genomic_DNA"/>
</dbReference>
<evidence type="ECO:0000313" key="3">
    <source>
        <dbReference type="Proteomes" id="UP000288227"/>
    </source>
</evidence>
<keyword evidence="3" id="KW-1185">Reference proteome</keyword>
<protein>
    <recommendedName>
        <fullName evidence="1">SGNH hydrolase-type esterase domain-containing protein</fullName>
    </recommendedName>
</protein>
<proteinExistence type="predicted"/>
<sequence>MLIEEKVKFLALGDSYTIGQSVPVAERWPVQLIEHLKSDQKLTSDDPRIIATTGWRTDQLKAAILNAAITPGSYNLISLLIGVNNQYQGRSVNVYAQEFEELLQMAIDLAGNKERVFVVSIPDYGYTPFGESNQATISAQLDEFNRINKSITSSKGVLYINITDISRLGLQDPELVAGDRLHPSGKMYKAWVDRILSNDSIRFIKNTVTDVKKKKEEAMIRVFPNPIDNVINLDGKPNSSISFKLINIKGDIALHEHVRLPHTCSASTLSTGLYHYIIEDERGLVDWGKLVKY</sequence>
<evidence type="ECO:0000313" key="2">
    <source>
        <dbReference type="EMBL" id="GCC50237.1"/>
    </source>
</evidence>
<reference evidence="2 3" key="1">
    <citation type="submission" date="2018-11" db="EMBL/GenBank/DDBJ databases">
        <title>Chryseotalea sanarue gen. nov., sp., nov., a member of the family Cytophagaceae, isolated from a brackish lake in Hamamatsu Japan.</title>
        <authorList>
            <person name="Maejima Y."/>
            <person name="Iino T."/>
            <person name="Muraguchi Y."/>
            <person name="Fukuda K."/>
            <person name="Ohkuma M."/>
            <person name="Moriuchi R."/>
            <person name="Dohra H."/>
            <person name="Kimbara K."/>
            <person name="Shintani M."/>
        </authorList>
    </citation>
    <scope>NUCLEOTIDE SEQUENCE [LARGE SCALE GENOMIC DNA]</scope>
    <source>
        <strain evidence="2 3">Ys</strain>
    </source>
</reference>
<dbReference type="InterPro" id="IPR036514">
    <property type="entry name" value="SGNH_hydro_sf"/>
</dbReference>
<dbReference type="InterPro" id="IPR013830">
    <property type="entry name" value="SGNH_hydro"/>
</dbReference>
<dbReference type="CDD" id="cd01832">
    <property type="entry name" value="SGNH_hydrolase_like_1"/>
    <property type="match status" value="1"/>
</dbReference>
<dbReference type="Gene3D" id="3.40.50.1110">
    <property type="entry name" value="SGNH hydrolase"/>
    <property type="match status" value="1"/>
</dbReference>
<evidence type="ECO:0000259" key="1">
    <source>
        <dbReference type="Pfam" id="PF13472"/>
    </source>
</evidence>
<accession>A0A401U5S1</accession>
<dbReference type="AlphaFoldDB" id="A0A401U5S1"/>
<feature type="domain" description="SGNH hydrolase-type esterase" evidence="1">
    <location>
        <begin position="11"/>
        <end position="190"/>
    </location>
</feature>
<dbReference type="Pfam" id="PF13472">
    <property type="entry name" value="Lipase_GDSL_2"/>
    <property type="match status" value="1"/>
</dbReference>
<dbReference type="GO" id="GO:0016788">
    <property type="term" value="F:hydrolase activity, acting on ester bonds"/>
    <property type="evidence" value="ECO:0007669"/>
    <property type="project" value="UniProtKB-ARBA"/>
</dbReference>
<dbReference type="Proteomes" id="UP000288227">
    <property type="component" value="Unassembled WGS sequence"/>
</dbReference>
<comment type="caution">
    <text evidence="2">The sequence shown here is derived from an EMBL/GenBank/DDBJ whole genome shotgun (WGS) entry which is preliminary data.</text>
</comment>
<organism evidence="2 3">
    <name type="scientific">Chryseotalea sanaruensis</name>
    <dbReference type="NCBI Taxonomy" id="2482724"/>
    <lineage>
        <taxon>Bacteria</taxon>
        <taxon>Pseudomonadati</taxon>
        <taxon>Bacteroidota</taxon>
        <taxon>Cytophagia</taxon>
        <taxon>Cytophagales</taxon>
        <taxon>Chryseotaleaceae</taxon>
        <taxon>Chryseotalea</taxon>
    </lineage>
</organism>
<gene>
    <name evidence="2" type="ORF">SanaruYs_04520</name>
</gene>
<dbReference type="SUPFAM" id="SSF52266">
    <property type="entry name" value="SGNH hydrolase"/>
    <property type="match status" value="1"/>
</dbReference>